<dbReference type="EMBL" id="NQIK02000005">
    <property type="protein sequence ID" value="KAF7570508.1"/>
    <property type="molecule type" value="Genomic_DNA"/>
</dbReference>
<dbReference type="Proteomes" id="UP000245464">
    <property type="component" value="Chromosome 5"/>
</dbReference>
<comment type="caution">
    <text evidence="1">The sequence shown here is derived from an EMBL/GenBank/DDBJ whole genome shotgun (WGS) entry which is preliminary data.</text>
</comment>
<dbReference type="KEGG" id="ptrr:90956643"/>
<proteinExistence type="predicted"/>
<dbReference type="RefSeq" id="XP_065962062.1">
    <property type="nucleotide sequence ID" value="XM_066107613.1"/>
</dbReference>
<evidence type="ECO:0000313" key="1">
    <source>
        <dbReference type="EMBL" id="KAF7570508.1"/>
    </source>
</evidence>
<name>A0A317A652_9PLEO</name>
<sequence length="209" mass="23469">MSSYETGEQSTQADVRVPLLANLATTSALQKHLHEFVPLLGTQLHLQGITKLKDGVFAYRWIPEFECLRTDILNSDYRDTVAETGAVVREPKPNENAYPRAAVLLLHKARLHTSDNEIFLLQRFPIDTETHEAIIRRILEMDPTLKTASVTDMNTKLFTQSLAVPKMKGEAPLQSDSLCLVLQSVRLEIVPQLVPFLLVPRLTSKVEVA</sequence>
<evidence type="ECO:0000313" key="2">
    <source>
        <dbReference type="Proteomes" id="UP000245464"/>
    </source>
</evidence>
<accession>A0A317A652</accession>
<organism evidence="1 2">
    <name type="scientific">Pyrenophora tritici-repentis</name>
    <dbReference type="NCBI Taxonomy" id="45151"/>
    <lineage>
        <taxon>Eukaryota</taxon>
        <taxon>Fungi</taxon>
        <taxon>Dikarya</taxon>
        <taxon>Ascomycota</taxon>
        <taxon>Pezizomycotina</taxon>
        <taxon>Dothideomycetes</taxon>
        <taxon>Pleosporomycetidae</taxon>
        <taxon>Pleosporales</taxon>
        <taxon>Pleosporineae</taxon>
        <taxon>Pleosporaceae</taxon>
        <taxon>Pyrenophora</taxon>
    </lineage>
</organism>
<protein>
    <submittedName>
        <fullName evidence="1">Uncharacterized protein</fullName>
    </submittedName>
</protein>
<dbReference type="GeneID" id="90956643"/>
<reference evidence="1" key="1">
    <citation type="journal article" date="2018" name="BMC Genomics">
        <title>Comparative genomics of the wheat fungal pathogen Pyrenophora tritici-repentis reveals chromosomal variations and genome plasticity.</title>
        <authorList>
            <person name="Moolhuijzen P."/>
            <person name="See P.T."/>
            <person name="Hane J.K."/>
            <person name="Shi G."/>
            <person name="Liu Z."/>
            <person name="Oliver R.P."/>
            <person name="Moffat C.S."/>
        </authorList>
    </citation>
    <scope>NUCLEOTIDE SEQUENCE [LARGE SCALE GENOMIC DNA]</scope>
    <source>
        <strain evidence="1">M4</strain>
    </source>
</reference>
<dbReference type="AlphaFoldDB" id="A0A317A652"/>
<gene>
    <name evidence="1" type="ORF">PtrM4_105100</name>
</gene>